<comment type="subcellular location">
    <subcellularLocation>
        <location evidence="1">Cell membrane</location>
        <topology evidence="1">Peripheral membrane protein</topology>
    </subcellularLocation>
</comment>
<evidence type="ECO:0000256" key="6">
    <source>
        <dbReference type="ARBA" id="ARBA00022741"/>
    </source>
</evidence>
<feature type="domain" description="ABC transporter" evidence="16">
    <location>
        <begin position="5"/>
        <end position="257"/>
    </location>
</feature>
<dbReference type="InterPro" id="IPR003593">
    <property type="entry name" value="AAA+_ATPase"/>
</dbReference>
<dbReference type="PANTHER" id="PTHR43297:SF13">
    <property type="entry name" value="NICKEL ABC TRANSPORTER, ATP-BINDING PROTEIN"/>
    <property type="match status" value="1"/>
</dbReference>
<dbReference type="SMART" id="SM00382">
    <property type="entry name" value="AAA"/>
    <property type="match status" value="1"/>
</dbReference>
<dbReference type="InterPro" id="IPR050388">
    <property type="entry name" value="ABC_Ni/Peptide_Import"/>
</dbReference>
<comment type="catalytic activity">
    <reaction evidence="15">
        <text>Ni(2+)(out) + ATP + H2O = Ni(2+)(in) + ADP + phosphate + H(+)</text>
        <dbReference type="Rhea" id="RHEA:15557"/>
        <dbReference type="ChEBI" id="CHEBI:15377"/>
        <dbReference type="ChEBI" id="CHEBI:15378"/>
        <dbReference type="ChEBI" id="CHEBI:30616"/>
        <dbReference type="ChEBI" id="CHEBI:43474"/>
        <dbReference type="ChEBI" id="CHEBI:49786"/>
        <dbReference type="ChEBI" id="CHEBI:456216"/>
        <dbReference type="EC" id="7.2.2.11"/>
    </reaction>
    <physiologicalReaction direction="left-to-right" evidence="15">
        <dbReference type="Rhea" id="RHEA:15558"/>
    </physiologicalReaction>
</comment>
<evidence type="ECO:0000256" key="10">
    <source>
        <dbReference type="ARBA" id="ARBA00023112"/>
    </source>
</evidence>
<dbReference type="InterPro" id="IPR003439">
    <property type="entry name" value="ABC_transporter-like_ATP-bd"/>
</dbReference>
<reference evidence="17 18" key="1">
    <citation type="submission" date="2024-04" db="EMBL/GenBank/DDBJ databases">
        <title>draft genome sequnece of Paenibacillus filicis.</title>
        <authorList>
            <person name="Kim D.-U."/>
        </authorList>
    </citation>
    <scope>NUCLEOTIDE SEQUENCE [LARGE SCALE GENOMIC DNA]</scope>
    <source>
        <strain evidence="17 18">KACC14197</strain>
    </source>
</reference>
<evidence type="ECO:0000256" key="9">
    <source>
        <dbReference type="ARBA" id="ARBA00023065"/>
    </source>
</evidence>
<evidence type="ECO:0000256" key="3">
    <source>
        <dbReference type="ARBA" id="ARBA00022448"/>
    </source>
</evidence>
<evidence type="ECO:0000256" key="14">
    <source>
        <dbReference type="ARBA" id="ARBA00044143"/>
    </source>
</evidence>
<dbReference type="PANTHER" id="PTHR43297">
    <property type="entry name" value="OLIGOPEPTIDE TRANSPORT ATP-BINDING PROTEIN APPD"/>
    <property type="match status" value="1"/>
</dbReference>
<gene>
    <name evidence="17" type="ORF">WMW72_33610</name>
</gene>
<keyword evidence="18" id="KW-1185">Reference proteome</keyword>
<dbReference type="PROSITE" id="PS50893">
    <property type="entry name" value="ABC_TRANSPORTER_2"/>
    <property type="match status" value="1"/>
</dbReference>
<dbReference type="SUPFAM" id="SSF52540">
    <property type="entry name" value="P-loop containing nucleoside triphosphate hydrolases"/>
    <property type="match status" value="1"/>
</dbReference>
<keyword evidence="11" id="KW-0472">Membrane</keyword>
<proteinExistence type="inferred from homology"/>
<keyword evidence="4" id="KW-1003">Cell membrane</keyword>
<evidence type="ECO:0000256" key="1">
    <source>
        <dbReference type="ARBA" id="ARBA00004202"/>
    </source>
</evidence>
<protein>
    <recommendedName>
        <fullName evidence="14">Nickel import system ATP-binding protein NikD</fullName>
        <ecNumber evidence="13">7.2.2.11</ecNumber>
    </recommendedName>
</protein>
<comment type="similarity">
    <text evidence="2">Belongs to the ABC transporter superfamily.</text>
</comment>
<name>A0ABU9DVE1_9BACL</name>
<evidence type="ECO:0000313" key="17">
    <source>
        <dbReference type="EMBL" id="MEK8132829.1"/>
    </source>
</evidence>
<evidence type="ECO:0000256" key="5">
    <source>
        <dbReference type="ARBA" id="ARBA00022596"/>
    </source>
</evidence>
<keyword evidence="7 17" id="KW-0067">ATP-binding</keyword>
<comment type="subunit">
    <text evidence="12">The complex is composed of two ATP-binding proteins (NikD and NikE), two transmembrane proteins (NikB and NikC) and a solute-binding protein (NikA).</text>
</comment>
<evidence type="ECO:0000256" key="2">
    <source>
        <dbReference type="ARBA" id="ARBA00005417"/>
    </source>
</evidence>
<evidence type="ECO:0000256" key="8">
    <source>
        <dbReference type="ARBA" id="ARBA00022967"/>
    </source>
</evidence>
<organism evidence="17 18">
    <name type="scientific">Paenibacillus filicis</name>
    <dbReference type="NCBI Taxonomy" id="669464"/>
    <lineage>
        <taxon>Bacteria</taxon>
        <taxon>Bacillati</taxon>
        <taxon>Bacillota</taxon>
        <taxon>Bacilli</taxon>
        <taxon>Bacillales</taxon>
        <taxon>Paenibacillaceae</taxon>
        <taxon>Paenibacillus</taxon>
    </lineage>
</organism>
<dbReference type="Pfam" id="PF08352">
    <property type="entry name" value="oligo_HPY"/>
    <property type="match status" value="1"/>
</dbReference>
<keyword evidence="3" id="KW-0813">Transport</keyword>
<dbReference type="Proteomes" id="UP001469365">
    <property type="component" value="Unassembled WGS sequence"/>
</dbReference>
<dbReference type="CDD" id="cd03257">
    <property type="entry name" value="ABC_NikE_OppD_transporters"/>
    <property type="match status" value="1"/>
</dbReference>
<evidence type="ECO:0000256" key="11">
    <source>
        <dbReference type="ARBA" id="ARBA00023136"/>
    </source>
</evidence>
<keyword evidence="10" id="KW-0921">Nickel transport</keyword>
<keyword evidence="9" id="KW-0406">Ion transport</keyword>
<keyword evidence="6" id="KW-0547">Nucleotide-binding</keyword>
<dbReference type="Gene3D" id="3.40.50.300">
    <property type="entry name" value="P-loop containing nucleotide triphosphate hydrolases"/>
    <property type="match status" value="1"/>
</dbReference>
<evidence type="ECO:0000256" key="7">
    <source>
        <dbReference type="ARBA" id="ARBA00022840"/>
    </source>
</evidence>
<dbReference type="RefSeq" id="WP_341419953.1">
    <property type="nucleotide sequence ID" value="NZ_JBBPCC010000036.1"/>
</dbReference>
<dbReference type="InterPro" id="IPR027417">
    <property type="entry name" value="P-loop_NTPase"/>
</dbReference>
<evidence type="ECO:0000256" key="13">
    <source>
        <dbReference type="ARBA" id="ARBA00039098"/>
    </source>
</evidence>
<comment type="caution">
    <text evidence="17">The sequence shown here is derived from an EMBL/GenBank/DDBJ whole genome shotgun (WGS) entry which is preliminary data.</text>
</comment>
<evidence type="ECO:0000256" key="12">
    <source>
        <dbReference type="ARBA" id="ARBA00038669"/>
    </source>
</evidence>
<dbReference type="InterPro" id="IPR013563">
    <property type="entry name" value="Oligopep_ABC_C"/>
</dbReference>
<evidence type="ECO:0000256" key="15">
    <source>
        <dbReference type="ARBA" id="ARBA00048610"/>
    </source>
</evidence>
<keyword evidence="8" id="KW-1278">Translocase</keyword>
<keyword evidence="5" id="KW-0533">Nickel</keyword>
<dbReference type="NCBIfam" id="TIGR01727">
    <property type="entry name" value="oligo_HPY"/>
    <property type="match status" value="1"/>
</dbReference>
<dbReference type="GO" id="GO:0005524">
    <property type="term" value="F:ATP binding"/>
    <property type="evidence" value="ECO:0007669"/>
    <property type="project" value="UniProtKB-KW"/>
</dbReference>
<dbReference type="Pfam" id="PF00005">
    <property type="entry name" value="ABC_tran"/>
    <property type="match status" value="1"/>
</dbReference>
<dbReference type="EMBL" id="JBBPCC010000036">
    <property type="protein sequence ID" value="MEK8132829.1"/>
    <property type="molecule type" value="Genomic_DNA"/>
</dbReference>
<sequence length="358" mass="38525">MEPLLQIRDIQASFPSAEGRLRALNGVSLDLYQGRIFGLIGETGSGKSVLGLSIPGLLPDSAEVSGSIRFKGQELLKLHRTRLRQLRGSEIAFIPQNPATSLNPVLTIGYQLKEAIARHRSRSSRSGKSLTEQAAELLDSLHMPEPERKLRSYPFQLSGGMKQRVLAAIGMCGHPSLVIADEPTKGLDALVRAQTVEMMRSVVRQTGAAMLVITHDLHVAEALCDEIGVMYGGRIVEQGPVGELFRQPKHPYTQGLLGSMPGRGMVPIPGAAYNPADPGAGCAFVTRCRHRRAECESAVPELYPVTDPGMSTLAGTVGPASADPVRSGFEAAATAKVRCFLYAPDSRTEQDLPQRLAE</sequence>
<evidence type="ECO:0000313" key="18">
    <source>
        <dbReference type="Proteomes" id="UP001469365"/>
    </source>
</evidence>
<accession>A0ABU9DVE1</accession>
<evidence type="ECO:0000256" key="4">
    <source>
        <dbReference type="ARBA" id="ARBA00022475"/>
    </source>
</evidence>
<evidence type="ECO:0000259" key="16">
    <source>
        <dbReference type="PROSITE" id="PS50893"/>
    </source>
</evidence>
<dbReference type="EC" id="7.2.2.11" evidence="13"/>